<dbReference type="SUPFAM" id="SSF89260">
    <property type="entry name" value="Collagen-binding domain"/>
    <property type="match status" value="1"/>
</dbReference>
<dbReference type="InterPro" id="IPR001064">
    <property type="entry name" value="Beta/gamma_crystallin"/>
</dbReference>
<comment type="similarity">
    <text evidence="1">Belongs to the beta/gamma-crystallin family.</text>
</comment>
<reference evidence="4 5" key="1">
    <citation type="submission" date="2016-03" db="EMBL/GenBank/DDBJ databases">
        <title>Niastella vici sp. nov., isolated from farmland soil.</title>
        <authorList>
            <person name="Chen L."/>
            <person name="Wang D."/>
            <person name="Yang S."/>
            <person name="Wang G."/>
        </authorList>
    </citation>
    <scope>NUCLEOTIDE SEQUENCE [LARGE SCALE GENOMIC DNA]</scope>
    <source>
        <strain evidence="4 5">DJ57</strain>
    </source>
</reference>
<dbReference type="Gene3D" id="2.60.120.380">
    <property type="match status" value="1"/>
</dbReference>
<evidence type="ECO:0000259" key="3">
    <source>
        <dbReference type="PROSITE" id="PS50915"/>
    </source>
</evidence>
<dbReference type="STRING" id="1703345.A3860_16455"/>
<dbReference type="SUPFAM" id="SSF55486">
    <property type="entry name" value="Metalloproteases ('zincins'), catalytic domain"/>
    <property type="match status" value="1"/>
</dbReference>
<evidence type="ECO:0000256" key="1">
    <source>
        <dbReference type="ARBA" id="ARBA00009646"/>
    </source>
</evidence>
<keyword evidence="2" id="KW-0677">Repeat</keyword>
<dbReference type="OrthoDB" id="954626at2"/>
<dbReference type="InterPro" id="IPR011024">
    <property type="entry name" value="G_crystallin-like"/>
</dbReference>
<dbReference type="RefSeq" id="WP_081146034.1">
    <property type="nucleotide sequence ID" value="NZ_LVYD01000024.1"/>
</dbReference>
<proteinExistence type="inferred from homology"/>
<gene>
    <name evidence="4" type="ORF">A3860_16455</name>
</gene>
<dbReference type="EMBL" id="LVYD01000024">
    <property type="protein sequence ID" value="OQP65261.1"/>
    <property type="molecule type" value="Genomic_DNA"/>
</dbReference>
<comment type="caution">
    <text evidence="4">The sequence shown here is derived from an EMBL/GenBank/DDBJ whole genome shotgun (WGS) entry which is preliminary data.</text>
</comment>
<sequence length="937" mass="98497">MKKLSLWLIGTLLLGMAGYSQVKPVKLGAASDVLASFRKQINTSPQQRSAGRLSLRTSGTDSLPGKINFRQSLSATQEFFVGEIENVPGSSFFIRIEGTSVQGNIILRNSKKAYTYSSDDNGNVYITETDIHKVLCIDFDKAPASASTSAAAAALTTGQLYSLQSYSNANGCVLLDFDGQYVSGTAWNSGNPIDAAASTLTDAEKYEVWQLISEDYSPFKLNITTSEAVYNTYPANRRMRCIFTPTNTAAPGAGGVAFLNSFTWGNETPCWVFNGGVKGAGDAAAHEVGHTFGLSHDGRTSPVEEYYLGQGNWAPIMGAGYYVPIVQWSKGEYANPSQTQDDLAIISNTANGVGYRTDDYGNTRTAAKALSVSGTGSAFISGIIETTSDVDYFSFTTTGGAVSLNINPAANHPNLDVLATLYDNAGTFIASSNPDDLSAGLSATLAAGTYYISVTGVGYGDPATTGYTNYGSLGYYSISGTITGGAANSVTTFYKDCNYSGSYAVSLAPGAYTVQDLVASGIADKDISSFTINSGYEVLLYKNNALQGSYTAFTANTACLVSNNLNDSISSLRIRSLTNQAPAVSFVKPASGGQYLAPATVGITVNASDADGTISKVEFYNGGTKLGEATASPYSYSWSNVATGSYTLTAIATDDRGGQSSAQVTITVTNVPVATVYSDCNYNGTAVGLLPGNYTLSQLQSLGVSNDAISSLKVSAGYQVQLFADNDFAGTSVTITADNTCLTANSFNDLTSSLKVSAVGAVTGATVYKDCSYGGTSTALAPGTYTLTQLQALGIANDEISSLKVNSGYQIQLYADDNFLGNSQSFGADNSCLVTNGFNDVASSVKVYAVAPAKPQTGLITANNTLQVYPNPVLNELRFRSTEDLTGALIKVYDFSGREVFQTRNTNNRINVTRLSAGVYTVTVIKNGKIVSGRFIK</sequence>
<keyword evidence="5" id="KW-1185">Reference proteome</keyword>
<dbReference type="Gene3D" id="2.60.20.10">
    <property type="entry name" value="Crystallins"/>
    <property type="match status" value="3"/>
</dbReference>
<evidence type="ECO:0000313" key="4">
    <source>
        <dbReference type="EMBL" id="OQP65261.1"/>
    </source>
</evidence>
<dbReference type="Pfam" id="PF00030">
    <property type="entry name" value="Crystall"/>
    <property type="match status" value="1"/>
</dbReference>
<dbReference type="Pfam" id="PF17957">
    <property type="entry name" value="Big_7"/>
    <property type="match status" value="1"/>
</dbReference>
<dbReference type="InterPro" id="IPR035986">
    <property type="entry name" value="PKD_dom_sf"/>
</dbReference>
<protein>
    <recommendedName>
        <fullName evidence="3">Beta/gamma crystallin 'Greek key' domain-containing protein</fullName>
    </recommendedName>
</protein>
<dbReference type="PROSITE" id="PS50915">
    <property type="entry name" value="CRYSTALLIN_BETA_GAMMA"/>
    <property type="match status" value="2"/>
</dbReference>
<dbReference type="SMART" id="SM00247">
    <property type="entry name" value="XTALbg"/>
    <property type="match status" value="3"/>
</dbReference>
<dbReference type="SUPFAM" id="SSF49299">
    <property type="entry name" value="PKD domain"/>
    <property type="match status" value="1"/>
</dbReference>
<dbReference type="InterPro" id="IPR026444">
    <property type="entry name" value="Secre_tail"/>
</dbReference>
<name>A0A1V9G3R3_9BACT</name>
<dbReference type="NCBIfam" id="TIGR04183">
    <property type="entry name" value="Por_Secre_tail"/>
    <property type="match status" value="1"/>
</dbReference>
<dbReference type="AlphaFoldDB" id="A0A1V9G3R3"/>
<dbReference type="Proteomes" id="UP000192796">
    <property type="component" value="Unassembled WGS sequence"/>
</dbReference>
<dbReference type="InterPro" id="IPR013783">
    <property type="entry name" value="Ig-like_fold"/>
</dbReference>
<dbReference type="Gene3D" id="2.60.40.10">
    <property type="entry name" value="Immunoglobulins"/>
    <property type="match status" value="1"/>
</dbReference>
<evidence type="ECO:0000256" key="2">
    <source>
        <dbReference type="ARBA" id="ARBA00022737"/>
    </source>
</evidence>
<dbReference type="Pfam" id="PF18962">
    <property type="entry name" value="Por_Secre_tail"/>
    <property type="match status" value="1"/>
</dbReference>
<accession>A0A1V9G3R3</accession>
<dbReference type="SUPFAM" id="SSF49695">
    <property type="entry name" value="gamma-Crystallin-like"/>
    <property type="match status" value="3"/>
</dbReference>
<feature type="domain" description="Beta/gamma crystallin 'Greek key'" evidence="3">
    <location>
        <begin position="763"/>
        <end position="807"/>
    </location>
</feature>
<evidence type="ECO:0000313" key="5">
    <source>
        <dbReference type="Proteomes" id="UP000192796"/>
    </source>
</evidence>
<organism evidence="4 5">
    <name type="scientific">Niastella vici</name>
    <dbReference type="NCBI Taxonomy" id="1703345"/>
    <lineage>
        <taxon>Bacteria</taxon>
        <taxon>Pseudomonadati</taxon>
        <taxon>Bacteroidota</taxon>
        <taxon>Chitinophagia</taxon>
        <taxon>Chitinophagales</taxon>
        <taxon>Chitinophagaceae</taxon>
        <taxon>Niastella</taxon>
    </lineage>
</organism>
<feature type="domain" description="Beta/gamma crystallin 'Greek key'" evidence="3">
    <location>
        <begin position="672"/>
        <end position="716"/>
    </location>
</feature>